<dbReference type="AlphaFoldDB" id="A0ABD0JKT2"/>
<comment type="caution">
    <text evidence="2">The sequence shown here is derived from an EMBL/GenBank/DDBJ whole genome shotgun (WGS) entry which is preliminary data.</text>
</comment>
<keyword evidence="3" id="KW-1185">Reference proteome</keyword>
<gene>
    <name evidence="2" type="ORF">BaRGS_00033247</name>
</gene>
<dbReference type="Proteomes" id="UP001519460">
    <property type="component" value="Unassembled WGS sequence"/>
</dbReference>
<reference evidence="2 3" key="1">
    <citation type="journal article" date="2023" name="Sci. Data">
        <title>Genome assembly of the Korean intertidal mud-creeper Batillaria attramentaria.</title>
        <authorList>
            <person name="Patra A.K."/>
            <person name="Ho P.T."/>
            <person name="Jun S."/>
            <person name="Lee S.J."/>
            <person name="Kim Y."/>
            <person name="Won Y.J."/>
        </authorList>
    </citation>
    <scope>NUCLEOTIDE SEQUENCE [LARGE SCALE GENOMIC DNA]</scope>
    <source>
        <strain evidence="2">Wonlab-2016</strain>
    </source>
</reference>
<sequence>MIHKKRAKQRHRHCWKPAQQTFPELELTFLDGFCSCWQSLITRSRRTLSRVSSALMSHGKCREQPKSLFRSKVTPEHNGSGHAETRQRKALFLF</sequence>
<name>A0ABD0JKT2_9CAEN</name>
<organism evidence="2 3">
    <name type="scientific">Batillaria attramentaria</name>
    <dbReference type="NCBI Taxonomy" id="370345"/>
    <lineage>
        <taxon>Eukaryota</taxon>
        <taxon>Metazoa</taxon>
        <taxon>Spiralia</taxon>
        <taxon>Lophotrochozoa</taxon>
        <taxon>Mollusca</taxon>
        <taxon>Gastropoda</taxon>
        <taxon>Caenogastropoda</taxon>
        <taxon>Sorbeoconcha</taxon>
        <taxon>Cerithioidea</taxon>
        <taxon>Batillariidae</taxon>
        <taxon>Batillaria</taxon>
    </lineage>
</organism>
<proteinExistence type="predicted"/>
<feature type="region of interest" description="Disordered" evidence="1">
    <location>
        <begin position="72"/>
        <end position="94"/>
    </location>
</feature>
<evidence type="ECO:0000256" key="1">
    <source>
        <dbReference type="SAM" id="MobiDB-lite"/>
    </source>
</evidence>
<dbReference type="EMBL" id="JACVVK020000404">
    <property type="protein sequence ID" value="KAK7475491.1"/>
    <property type="molecule type" value="Genomic_DNA"/>
</dbReference>
<evidence type="ECO:0000313" key="2">
    <source>
        <dbReference type="EMBL" id="KAK7475491.1"/>
    </source>
</evidence>
<protein>
    <submittedName>
        <fullName evidence="2">Uncharacterized protein</fullName>
    </submittedName>
</protein>
<evidence type="ECO:0000313" key="3">
    <source>
        <dbReference type="Proteomes" id="UP001519460"/>
    </source>
</evidence>
<accession>A0ABD0JKT2</accession>